<dbReference type="InterPro" id="IPR002869">
    <property type="entry name" value="Pyrv_flavodox_OxRed_cen"/>
</dbReference>
<dbReference type="AlphaFoldDB" id="A0AAE3DEN7"/>
<organism evidence="3 4">
    <name type="scientific">Brotocaccenecus cirricatena</name>
    <dbReference type="NCBI Taxonomy" id="3064195"/>
    <lineage>
        <taxon>Bacteria</taxon>
        <taxon>Bacillati</taxon>
        <taxon>Bacillota</taxon>
        <taxon>Clostridia</taxon>
        <taxon>Eubacteriales</taxon>
        <taxon>Oscillospiraceae</taxon>
        <taxon>Brotocaccenecus</taxon>
    </lineage>
</organism>
<evidence type="ECO:0000313" key="3">
    <source>
        <dbReference type="EMBL" id="MCC2129770.1"/>
    </source>
</evidence>
<name>A0AAE3DEN7_9FIRM</name>
<keyword evidence="4" id="KW-1185">Reference proteome</keyword>
<dbReference type="SUPFAM" id="SSF53323">
    <property type="entry name" value="Pyruvate-ferredoxin oxidoreductase, PFOR, domain III"/>
    <property type="match status" value="1"/>
</dbReference>
<evidence type="ECO:0000313" key="4">
    <source>
        <dbReference type="Proteomes" id="UP001199319"/>
    </source>
</evidence>
<dbReference type="PANTHER" id="PTHR42730">
    <property type="entry name" value="2-OXOGLUTARATE SYNTHASE SUBUNIT KORC"/>
    <property type="match status" value="1"/>
</dbReference>
<sequence length="178" mass="19033">MEKTFIFAGFGGQGMLLIGKFMAMACMLDGKHVSWLPSYGPEMRGGTANCSVIVSDEPVASPLVDKADVIVAMNRPSLDKFEDHVKPGGVLVINSSIIDRKAVRDDIQVVYCDANAIAESIGNPKGANVAILGAVLEKVPVTTVEQMTEAIRIELGERKARFLEGNKKALIAGMEAAR</sequence>
<evidence type="ECO:0000259" key="2">
    <source>
        <dbReference type="Pfam" id="PF01558"/>
    </source>
</evidence>
<protein>
    <submittedName>
        <fullName evidence="3">2-oxoacid:acceptor oxidoreductase family protein</fullName>
    </submittedName>
</protein>
<proteinExistence type="predicted"/>
<dbReference type="PANTHER" id="PTHR42730:SF1">
    <property type="entry name" value="2-OXOGLUTARATE SYNTHASE SUBUNIT KORC"/>
    <property type="match status" value="1"/>
</dbReference>
<reference evidence="3" key="1">
    <citation type="submission" date="2021-10" db="EMBL/GenBank/DDBJ databases">
        <title>Anaerobic single-cell dispensing facilitates the cultivation of human gut bacteria.</title>
        <authorList>
            <person name="Afrizal A."/>
        </authorList>
    </citation>
    <scope>NUCLEOTIDE SEQUENCE</scope>
    <source>
        <strain evidence="3">CLA-AA-H272</strain>
    </source>
</reference>
<comment type="caution">
    <text evidence="3">The sequence shown here is derived from an EMBL/GenBank/DDBJ whole genome shotgun (WGS) entry which is preliminary data.</text>
</comment>
<dbReference type="GO" id="GO:0016903">
    <property type="term" value="F:oxidoreductase activity, acting on the aldehyde or oxo group of donors"/>
    <property type="evidence" value="ECO:0007669"/>
    <property type="project" value="InterPro"/>
</dbReference>
<dbReference type="Gene3D" id="3.40.920.10">
    <property type="entry name" value="Pyruvate-ferredoxin oxidoreductase, PFOR, domain III"/>
    <property type="match status" value="1"/>
</dbReference>
<keyword evidence="1" id="KW-0560">Oxidoreductase</keyword>
<gene>
    <name evidence="3" type="ORF">LKD37_09605</name>
</gene>
<dbReference type="RefSeq" id="WP_302929008.1">
    <property type="nucleotide sequence ID" value="NZ_JAJEPW010000026.1"/>
</dbReference>
<accession>A0AAE3DEN7</accession>
<dbReference type="EMBL" id="JAJEPW010000026">
    <property type="protein sequence ID" value="MCC2129770.1"/>
    <property type="molecule type" value="Genomic_DNA"/>
</dbReference>
<dbReference type="InterPro" id="IPR052554">
    <property type="entry name" value="2-oxoglutarate_synth_KorC"/>
</dbReference>
<evidence type="ECO:0000256" key="1">
    <source>
        <dbReference type="ARBA" id="ARBA00023002"/>
    </source>
</evidence>
<dbReference type="InterPro" id="IPR019752">
    <property type="entry name" value="Pyrv/ketoisovalerate_OxRed_cat"/>
</dbReference>
<feature type="domain" description="Pyruvate/ketoisovalerate oxidoreductase catalytic" evidence="2">
    <location>
        <begin position="11"/>
        <end position="175"/>
    </location>
</feature>
<dbReference type="Pfam" id="PF01558">
    <property type="entry name" value="POR"/>
    <property type="match status" value="1"/>
</dbReference>
<dbReference type="Proteomes" id="UP001199319">
    <property type="component" value="Unassembled WGS sequence"/>
</dbReference>